<dbReference type="Gene3D" id="3.30.565.10">
    <property type="entry name" value="Histidine kinase-like ATPase, C-terminal domain"/>
    <property type="match status" value="1"/>
</dbReference>
<dbReference type="Pfam" id="PF00072">
    <property type="entry name" value="Response_reg"/>
    <property type="match status" value="1"/>
</dbReference>
<feature type="domain" description="Histidine kinase" evidence="7">
    <location>
        <begin position="155"/>
        <end position="378"/>
    </location>
</feature>
<comment type="catalytic activity">
    <reaction evidence="1">
        <text>ATP + protein L-histidine = ADP + protein N-phospho-L-histidine.</text>
        <dbReference type="EC" id="2.7.13.3"/>
    </reaction>
</comment>
<dbReference type="InterPro" id="IPR036097">
    <property type="entry name" value="HisK_dim/P_sf"/>
</dbReference>
<dbReference type="AlphaFoldDB" id="A0A7C1JS86"/>
<dbReference type="PRINTS" id="PR00344">
    <property type="entry name" value="BCTRLSENSOR"/>
</dbReference>
<dbReference type="EC" id="2.7.13.3" evidence="2"/>
<dbReference type="Pfam" id="PF00512">
    <property type="entry name" value="HisKA"/>
    <property type="match status" value="1"/>
</dbReference>
<dbReference type="Pfam" id="PF02518">
    <property type="entry name" value="HATPase_c"/>
    <property type="match status" value="1"/>
</dbReference>
<dbReference type="InterPro" id="IPR001789">
    <property type="entry name" value="Sig_transdc_resp-reg_receiver"/>
</dbReference>
<evidence type="ECO:0000256" key="3">
    <source>
        <dbReference type="ARBA" id="ARBA00022553"/>
    </source>
</evidence>
<dbReference type="PANTHER" id="PTHR43547">
    <property type="entry name" value="TWO-COMPONENT HISTIDINE KINASE"/>
    <property type="match status" value="1"/>
</dbReference>
<proteinExistence type="predicted"/>
<dbReference type="SUPFAM" id="SSF55874">
    <property type="entry name" value="ATPase domain of HSP90 chaperone/DNA topoisomerase II/histidine kinase"/>
    <property type="match status" value="1"/>
</dbReference>
<gene>
    <name evidence="9" type="ORF">ENQ20_17515</name>
</gene>
<dbReference type="InterPro" id="IPR036890">
    <property type="entry name" value="HATPase_C_sf"/>
</dbReference>
<dbReference type="SUPFAM" id="SSF47384">
    <property type="entry name" value="Homodimeric domain of signal transducing histidine kinase"/>
    <property type="match status" value="1"/>
</dbReference>
<dbReference type="GO" id="GO:0000155">
    <property type="term" value="F:phosphorelay sensor kinase activity"/>
    <property type="evidence" value="ECO:0007669"/>
    <property type="project" value="InterPro"/>
</dbReference>
<dbReference type="SUPFAM" id="SSF52172">
    <property type="entry name" value="CheY-like"/>
    <property type="match status" value="1"/>
</dbReference>
<organism evidence="9">
    <name type="scientific">Caldilinea aerophila</name>
    <dbReference type="NCBI Taxonomy" id="133453"/>
    <lineage>
        <taxon>Bacteria</taxon>
        <taxon>Bacillati</taxon>
        <taxon>Chloroflexota</taxon>
        <taxon>Caldilineae</taxon>
        <taxon>Caldilineales</taxon>
        <taxon>Caldilineaceae</taxon>
        <taxon>Caldilinea</taxon>
    </lineage>
</organism>
<dbReference type="PROSITE" id="PS50110">
    <property type="entry name" value="RESPONSE_REGULATORY"/>
    <property type="match status" value="1"/>
</dbReference>
<evidence type="ECO:0000313" key="9">
    <source>
        <dbReference type="EMBL" id="HDX33265.1"/>
    </source>
</evidence>
<keyword evidence="4 9" id="KW-0418">Kinase</keyword>
<sequence>MLHNHSLHQTGISQQRRVVVVDDEPASREALCALLAAEDFDIYAVGSGKELLRRMPELAPDVILLDIMMPEMDGYAVCKELKESVAYRHIPVILVTALDTVQDRMHGLEVGADEFLTKPVSRIDLQARVRTMLRIKNQYDQLERMLEMRQALSYMIVHDLRNPLAAVMLYLQLLKRKGGVPPESMRYLEMATTEAQKMSNFLDDMLMLAKMERGKLSLSRSPIYVDHLLEQVRQKMAPYAEAQGVTLVVKTPGQSYPVIADVALFQRVVENLVSNALKFAPPQSTVTIAVEYPRAGLSEEEAQNVPSLVLSVLDQGRGIPPEDFVRMFDPYEAVHMKEQGKAELGLELAFCRMVAEAHGGRIYAGNNPDRGAVITVEM</sequence>
<dbReference type="SMART" id="SM00387">
    <property type="entry name" value="HATPase_c"/>
    <property type="match status" value="1"/>
</dbReference>
<protein>
    <recommendedName>
        <fullName evidence="2">histidine kinase</fullName>
        <ecNumber evidence="2">2.7.13.3</ecNumber>
    </recommendedName>
</protein>
<evidence type="ECO:0000256" key="5">
    <source>
        <dbReference type="ARBA" id="ARBA00023012"/>
    </source>
</evidence>
<evidence type="ECO:0000259" key="7">
    <source>
        <dbReference type="PROSITE" id="PS50109"/>
    </source>
</evidence>
<dbReference type="CDD" id="cd00082">
    <property type="entry name" value="HisKA"/>
    <property type="match status" value="1"/>
</dbReference>
<dbReference type="PANTHER" id="PTHR43547:SF2">
    <property type="entry name" value="HYBRID SIGNAL TRANSDUCTION HISTIDINE KINASE C"/>
    <property type="match status" value="1"/>
</dbReference>
<dbReference type="InterPro" id="IPR003661">
    <property type="entry name" value="HisK_dim/P_dom"/>
</dbReference>
<comment type="caution">
    <text evidence="9">The sequence shown here is derived from an EMBL/GenBank/DDBJ whole genome shotgun (WGS) entry which is preliminary data.</text>
</comment>
<dbReference type="InterPro" id="IPR011006">
    <property type="entry name" value="CheY-like_superfamily"/>
</dbReference>
<dbReference type="PROSITE" id="PS50109">
    <property type="entry name" value="HIS_KIN"/>
    <property type="match status" value="1"/>
</dbReference>
<name>A0A7C1JS86_9CHLR</name>
<dbReference type="SMART" id="SM00448">
    <property type="entry name" value="REC"/>
    <property type="match status" value="1"/>
</dbReference>
<evidence type="ECO:0000256" key="4">
    <source>
        <dbReference type="ARBA" id="ARBA00022777"/>
    </source>
</evidence>
<reference evidence="9" key="1">
    <citation type="journal article" date="2020" name="mSystems">
        <title>Genome- and Community-Level Interaction Insights into Carbon Utilization and Element Cycling Functions of Hydrothermarchaeota in Hydrothermal Sediment.</title>
        <authorList>
            <person name="Zhou Z."/>
            <person name="Liu Y."/>
            <person name="Xu W."/>
            <person name="Pan J."/>
            <person name="Luo Z.H."/>
            <person name="Li M."/>
        </authorList>
    </citation>
    <scope>NUCLEOTIDE SEQUENCE [LARGE SCALE GENOMIC DNA]</scope>
    <source>
        <strain evidence="9">SpSt-289</strain>
    </source>
</reference>
<dbReference type="InterPro" id="IPR003594">
    <property type="entry name" value="HATPase_dom"/>
</dbReference>
<evidence type="ECO:0000256" key="1">
    <source>
        <dbReference type="ARBA" id="ARBA00000085"/>
    </source>
</evidence>
<dbReference type="InterPro" id="IPR005467">
    <property type="entry name" value="His_kinase_dom"/>
</dbReference>
<dbReference type="EMBL" id="DSMG01000182">
    <property type="protein sequence ID" value="HDX33265.1"/>
    <property type="molecule type" value="Genomic_DNA"/>
</dbReference>
<keyword evidence="5" id="KW-0902">Two-component regulatory system</keyword>
<evidence type="ECO:0000256" key="6">
    <source>
        <dbReference type="PROSITE-ProRule" id="PRU00169"/>
    </source>
</evidence>
<dbReference type="Gene3D" id="3.40.50.2300">
    <property type="match status" value="1"/>
</dbReference>
<feature type="domain" description="Response regulatory" evidence="8">
    <location>
        <begin position="17"/>
        <end position="133"/>
    </location>
</feature>
<evidence type="ECO:0000256" key="2">
    <source>
        <dbReference type="ARBA" id="ARBA00012438"/>
    </source>
</evidence>
<accession>A0A7C1JS86</accession>
<dbReference type="InterPro" id="IPR004358">
    <property type="entry name" value="Sig_transdc_His_kin-like_C"/>
</dbReference>
<dbReference type="SMART" id="SM00388">
    <property type="entry name" value="HisKA"/>
    <property type="match status" value="1"/>
</dbReference>
<dbReference type="Gene3D" id="1.10.287.130">
    <property type="match status" value="1"/>
</dbReference>
<keyword evidence="3 6" id="KW-0597">Phosphoprotein</keyword>
<keyword evidence="4 9" id="KW-0808">Transferase</keyword>
<feature type="modified residue" description="4-aspartylphosphate" evidence="6">
    <location>
        <position position="66"/>
    </location>
</feature>
<evidence type="ECO:0000259" key="8">
    <source>
        <dbReference type="PROSITE" id="PS50110"/>
    </source>
</evidence>